<dbReference type="InterPro" id="IPR027417">
    <property type="entry name" value="P-loop_NTPase"/>
</dbReference>
<dbReference type="InterPro" id="IPR047112">
    <property type="entry name" value="RecG/Mfd"/>
</dbReference>
<evidence type="ECO:0000259" key="9">
    <source>
        <dbReference type="PROSITE" id="PS51194"/>
    </source>
</evidence>
<evidence type="ECO:0000256" key="7">
    <source>
        <dbReference type="ARBA" id="ARBA00023204"/>
    </source>
</evidence>
<evidence type="ECO:0000313" key="11">
    <source>
        <dbReference type="Proteomes" id="UP000199229"/>
    </source>
</evidence>
<evidence type="ECO:0000313" key="10">
    <source>
        <dbReference type="EMBL" id="SFG50266.1"/>
    </source>
</evidence>
<dbReference type="OrthoDB" id="9804325at2"/>
<dbReference type="Gene3D" id="3.40.50.300">
    <property type="entry name" value="P-loop containing nucleotide triphosphate hydrolases"/>
    <property type="match status" value="2"/>
</dbReference>
<dbReference type="NCBIfam" id="NF008164">
    <property type="entry name" value="PRK10917.1-2"/>
    <property type="match status" value="1"/>
</dbReference>
<dbReference type="SMART" id="SM00487">
    <property type="entry name" value="DEXDc"/>
    <property type="match status" value="1"/>
</dbReference>
<dbReference type="Pfam" id="PF19833">
    <property type="entry name" value="RecG_dom3_C"/>
    <property type="match status" value="1"/>
</dbReference>
<gene>
    <name evidence="10" type="ORF">SAMN05192565_104159</name>
</gene>
<dbReference type="GO" id="GO:0006281">
    <property type="term" value="P:DNA repair"/>
    <property type="evidence" value="ECO:0007669"/>
    <property type="project" value="UniProtKB-KW"/>
</dbReference>
<evidence type="ECO:0000256" key="5">
    <source>
        <dbReference type="ARBA" id="ARBA00022840"/>
    </source>
</evidence>
<dbReference type="Gene3D" id="2.40.50.140">
    <property type="entry name" value="Nucleic acid-binding proteins"/>
    <property type="match status" value="1"/>
</dbReference>
<dbReference type="PROSITE" id="PS51194">
    <property type="entry name" value="HELICASE_CTER"/>
    <property type="match status" value="1"/>
</dbReference>
<keyword evidence="7" id="KW-0234">DNA repair</keyword>
<dbReference type="InterPro" id="IPR012340">
    <property type="entry name" value="NA-bd_OB-fold"/>
</dbReference>
<evidence type="ECO:0000256" key="2">
    <source>
        <dbReference type="ARBA" id="ARBA00022763"/>
    </source>
</evidence>
<dbReference type="GO" id="GO:0016787">
    <property type="term" value="F:hydrolase activity"/>
    <property type="evidence" value="ECO:0007669"/>
    <property type="project" value="UniProtKB-KW"/>
</dbReference>
<dbReference type="STRING" id="582675.SAMN05192565_104159"/>
<dbReference type="PANTHER" id="PTHR47964:SF1">
    <property type="entry name" value="ATP-DEPENDENT DNA HELICASE HOMOLOG RECG, CHLOROPLASTIC"/>
    <property type="match status" value="1"/>
</dbReference>
<dbReference type="PANTHER" id="PTHR47964">
    <property type="entry name" value="ATP-DEPENDENT DNA HELICASE HOMOLOG RECG, CHLOROPLASTIC"/>
    <property type="match status" value="1"/>
</dbReference>
<dbReference type="InterPro" id="IPR045562">
    <property type="entry name" value="RecG_dom3_C"/>
</dbReference>
<dbReference type="SMART" id="SM00490">
    <property type="entry name" value="HELICc"/>
    <property type="match status" value="1"/>
</dbReference>
<dbReference type="InterPro" id="IPR011545">
    <property type="entry name" value="DEAD/DEAH_box_helicase_dom"/>
</dbReference>
<keyword evidence="11" id="KW-1185">Reference proteome</keyword>
<dbReference type="PROSITE" id="PS51192">
    <property type="entry name" value="HELICASE_ATP_BIND_1"/>
    <property type="match status" value="1"/>
</dbReference>
<dbReference type="Proteomes" id="UP000199229">
    <property type="component" value="Unassembled WGS sequence"/>
</dbReference>
<keyword evidence="3" id="KW-0378">Hydrolase</keyword>
<dbReference type="InterPro" id="IPR001650">
    <property type="entry name" value="Helicase_C-like"/>
</dbReference>
<dbReference type="AlphaFoldDB" id="A0A1I2SJ67"/>
<organism evidence="10 11">
    <name type="scientific">Methylobacterium gossipiicola</name>
    <dbReference type="NCBI Taxonomy" id="582675"/>
    <lineage>
        <taxon>Bacteria</taxon>
        <taxon>Pseudomonadati</taxon>
        <taxon>Pseudomonadota</taxon>
        <taxon>Alphaproteobacteria</taxon>
        <taxon>Hyphomicrobiales</taxon>
        <taxon>Methylobacteriaceae</taxon>
        <taxon>Methylobacterium</taxon>
    </lineage>
</organism>
<evidence type="ECO:0000256" key="4">
    <source>
        <dbReference type="ARBA" id="ARBA00022806"/>
    </source>
</evidence>
<dbReference type="CDD" id="cd17992">
    <property type="entry name" value="DEXHc_RecG"/>
    <property type="match status" value="1"/>
</dbReference>
<dbReference type="Pfam" id="PF00271">
    <property type="entry name" value="Helicase_C"/>
    <property type="match status" value="1"/>
</dbReference>
<dbReference type="Pfam" id="PF00270">
    <property type="entry name" value="DEAD"/>
    <property type="match status" value="1"/>
</dbReference>
<dbReference type="RefSeq" id="WP_091969624.1">
    <property type="nucleotide sequence ID" value="NZ_FOPM01000004.1"/>
</dbReference>
<evidence type="ECO:0000256" key="6">
    <source>
        <dbReference type="ARBA" id="ARBA00023125"/>
    </source>
</evidence>
<keyword evidence="1" id="KW-0547">Nucleotide-binding</keyword>
<evidence type="ECO:0000256" key="1">
    <source>
        <dbReference type="ARBA" id="ARBA00022741"/>
    </source>
</evidence>
<keyword evidence="4 10" id="KW-0347">Helicase</keyword>
<dbReference type="InterPro" id="IPR014001">
    <property type="entry name" value="Helicase_ATP-bd"/>
</dbReference>
<sequence length="713" mass="77056">MTDDARPALLRPTILDPLFAPARTLPGIGPKMAPMIERLLGTPEQPARIVDLLFHLPQGGVVRKLLGSIAEAPPGEPVTLGVTVTGYRPPQAGAGKRPYRVLVEDATGDITLVFFGMPGSRVEKMLPLGAHRYITGRIDLYDGHRQMVHPSRIIDEAALAALPAVEPIYGATEGLTSRAISKLAHAALERLPVLPEWQDPAWLAQQNWPAFADALRAEHRPENAPPPLAEGATAPRPPARQRLAYDELLASQFALALLRARNRRSPGRANAGDGHLVQRIEAALPFGLTGAQRRAVTEIRADLASDRRMLRLLQGDVGSGKTAVALLAMASAIEVGRQAALMAPTEILARQHFERLGPMAGTLRLRLLTGRDRAAERRATLADLAAGTIDIVVGTHALFQDSVVFRDLGVAVVDEQHRFGVHQRLALGAKGQAVDILVMTATPIPRTLALTCFGDMDVSVLDEKPAGRQPIVTRLVSTERLDEVVAGLGRALAAGDRVYWICPLVAESEFVDLAAAEERFADLRHSFGDAVGLIHGKMPGPDKDAAMERFARGETRILVSTTVVEVGVDVPEATIMVIEHAERFGLAQLHQLRGRVGRGAKASTCLLLYRGPLGQVSRARLEMMRETEDGFRIAEEDLRLRGEGEVLGTRQSGMAAFRLANLESDAALLQVARDDAQLMVQRDPGLASPRGQALRVLLYLFERDAAIRLLGAG</sequence>
<dbReference type="GO" id="GO:0005524">
    <property type="term" value="F:ATP binding"/>
    <property type="evidence" value="ECO:0007669"/>
    <property type="project" value="UniProtKB-KW"/>
</dbReference>
<dbReference type="SUPFAM" id="SSF52540">
    <property type="entry name" value="P-loop containing nucleoside triphosphate hydrolases"/>
    <property type="match status" value="2"/>
</dbReference>
<dbReference type="NCBIfam" id="NF008168">
    <property type="entry name" value="PRK10917.2-2"/>
    <property type="match status" value="1"/>
</dbReference>
<dbReference type="GO" id="GO:0003678">
    <property type="term" value="F:DNA helicase activity"/>
    <property type="evidence" value="ECO:0007669"/>
    <property type="project" value="TreeGrafter"/>
</dbReference>
<proteinExistence type="predicted"/>
<keyword evidence="6" id="KW-0238">DNA-binding</keyword>
<accession>A0A1I2SJ67</accession>
<keyword evidence="2" id="KW-0227">DNA damage</keyword>
<evidence type="ECO:0000259" key="8">
    <source>
        <dbReference type="PROSITE" id="PS51192"/>
    </source>
</evidence>
<name>A0A1I2SJ67_9HYPH</name>
<reference evidence="11" key="1">
    <citation type="submission" date="2016-10" db="EMBL/GenBank/DDBJ databases">
        <authorList>
            <person name="Varghese N."/>
            <person name="Submissions S."/>
        </authorList>
    </citation>
    <scope>NUCLEOTIDE SEQUENCE [LARGE SCALE GENOMIC DNA]</scope>
    <source>
        <strain evidence="11">Gh-105</strain>
    </source>
</reference>
<dbReference type="EMBL" id="FOPM01000004">
    <property type="protein sequence ID" value="SFG50266.1"/>
    <property type="molecule type" value="Genomic_DNA"/>
</dbReference>
<keyword evidence="5" id="KW-0067">ATP-binding</keyword>
<dbReference type="SUPFAM" id="SSF50249">
    <property type="entry name" value="Nucleic acid-binding proteins"/>
    <property type="match status" value="1"/>
</dbReference>
<feature type="domain" description="Helicase ATP-binding" evidence="8">
    <location>
        <begin position="302"/>
        <end position="461"/>
    </location>
</feature>
<protein>
    <submittedName>
        <fullName evidence="10">ATP-dependent DNA helicase RecG</fullName>
    </submittedName>
</protein>
<feature type="domain" description="Helicase C-terminal" evidence="9">
    <location>
        <begin position="480"/>
        <end position="639"/>
    </location>
</feature>
<dbReference type="GO" id="GO:0003677">
    <property type="term" value="F:DNA binding"/>
    <property type="evidence" value="ECO:0007669"/>
    <property type="project" value="UniProtKB-KW"/>
</dbReference>
<dbReference type="CDD" id="cd04488">
    <property type="entry name" value="RecG_wedge_OBF"/>
    <property type="match status" value="1"/>
</dbReference>
<evidence type="ECO:0000256" key="3">
    <source>
        <dbReference type="ARBA" id="ARBA00022801"/>
    </source>
</evidence>